<proteinExistence type="predicted"/>
<organism evidence="6 7">
    <name type="scientific">SAR92 clade bacterium H455</name>
    <dbReference type="NCBI Taxonomy" id="2974818"/>
    <lineage>
        <taxon>Bacteria</taxon>
        <taxon>Pseudomonadati</taxon>
        <taxon>Pseudomonadota</taxon>
        <taxon>Gammaproteobacteria</taxon>
        <taxon>Cellvibrionales</taxon>
        <taxon>Porticoccaceae</taxon>
        <taxon>SAR92 clade</taxon>
    </lineage>
</organism>
<keyword evidence="4 5" id="KW-0472">Membrane</keyword>
<evidence type="ECO:0000256" key="2">
    <source>
        <dbReference type="ARBA" id="ARBA00022692"/>
    </source>
</evidence>
<protein>
    <submittedName>
        <fullName evidence="6">MAPEG family protein</fullName>
    </submittedName>
</protein>
<dbReference type="EMBL" id="CP103416">
    <property type="protein sequence ID" value="UVW35954.1"/>
    <property type="molecule type" value="Genomic_DNA"/>
</dbReference>
<keyword evidence="2 5" id="KW-0812">Transmembrane</keyword>
<dbReference type="SUPFAM" id="SSF161084">
    <property type="entry name" value="MAPEG domain-like"/>
    <property type="match status" value="1"/>
</dbReference>
<keyword evidence="7" id="KW-1185">Reference proteome</keyword>
<feature type="transmembrane region" description="Helical" evidence="5">
    <location>
        <begin position="6"/>
        <end position="26"/>
    </location>
</feature>
<reference evidence="6" key="1">
    <citation type="submission" date="2022-08" db="EMBL/GenBank/DDBJ databases">
        <title>Catabolic pathway analysis in culturable SAR92 clade bacteria reveals their overlooked roles in DMSP degradation in coastal seas.</title>
        <authorList>
            <person name="He X."/>
            <person name="Zhang X."/>
            <person name="Zhang Y."/>
        </authorList>
    </citation>
    <scope>NUCLEOTIDE SEQUENCE</scope>
    <source>
        <strain evidence="6">H455</strain>
    </source>
</reference>
<dbReference type="InterPro" id="IPR001129">
    <property type="entry name" value="Membr-assoc_MAPEG"/>
</dbReference>
<evidence type="ECO:0000256" key="3">
    <source>
        <dbReference type="ARBA" id="ARBA00022989"/>
    </source>
</evidence>
<dbReference type="InterPro" id="IPR023352">
    <property type="entry name" value="MAPEG-like_dom_sf"/>
</dbReference>
<dbReference type="PANTHER" id="PTHR35814:SF1">
    <property type="entry name" value="GLUTATHIONE S-TRANSFERASE-RELATED"/>
    <property type="match status" value="1"/>
</dbReference>
<dbReference type="PANTHER" id="PTHR35814">
    <property type="match status" value="1"/>
</dbReference>
<evidence type="ECO:0000256" key="5">
    <source>
        <dbReference type="SAM" id="Phobius"/>
    </source>
</evidence>
<feature type="transmembrane region" description="Helical" evidence="5">
    <location>
        <begin position="57"/>
        <end position="74"/>
    </location>
</feature>
<evidence type="ECO:0000313" key="6">
    <source>
        <dbReference type="EMBL" id="UVW35954.1"/>
    </source>
</evidence>
<feature type="transmembrane region" description="Helical" evidence="5">
    <location>
        <begin position="80"/>
        <end position="98"/>
    </location>
</feature>
<accession>A0ABY5TUW4</accession>
<name>A0ABY5TUW4_9GAMM</name>
<dbReference type="Proteomes" id="UP001059934">
    <property type="component" value="Chromosome"/>
</dbReference>
<evidence type="ECO:0000256" key="1">
    <source>
        <dbReference type="ARBA" id="ARBA00004370"/>
    </source>
</evidence>
<sequence length="131" mass="14341">MQLPTLLSITPIYIALLGLLFIPFTLRAGLYRVQSNILIGTGDDPEMLRRIRGQGNFVETVPIALLLLVAMELLGAKDAWLHVLGIALILGRISHYLAITELGPNVLRPIGMSTTMITILVSSLWILINAL</sequence>
<evidence type="ECO:0000256" key="4">
    <source>
        <dbReference type="ARBA" id="ARBA00023136"/>
    </source>
</evidence>
<evidence type="ECO:0000313" key="7">
    <source>
        <dbReference type="Proteomes" id="UP001059934"/>
    </source>
</evidence>
<comment type="subcellular location">
    <subcellularLocation>
        <location evidence="1">Membrane</location>
    </subcellularLocation>
</comment>
<feature type="transmembrane region" description="Helical" evidence="5">
    <location>
        <begin position="110"/>
        <end position="128"/>
    </location>
</feature>
<keyword evidence="3 5" id="KW-1133">Transmembrane helix</keyword>
<dbReference type="Pfam" id="PF01124">
    <property type="entry name" value="MAPEG"/>
    <property type="match status" value="1"/>
</dbReference>
<dbReference type="Gene3D" id="1.20.120.550">
    <property type="entry name" value="Membrane associated eicosanoid/glutathione metabolism-like domain"/>
    <property type="match status" value="1"/>
</dbReference>
<gene>
    <name evidence="6" type="ORF">NYF23_04935</name>
</gene>